<feature type="compositionally biased region" description="Basic and acidic residues" evidence="1">
    <location>
        <begin position="20"/>
        <end position="31"/>
    </location>
</feature>
<keyword evidence="3" id="KW-1185">Reference proteome</keyword>
<gene>
    <name evidence="2" type="ORF">GTA51_10065</name>
</gene>
<dbReference type="Proteomes" id="UP000482487">
    <property type="component" value="Unassembled WGS sequence"/>
</dbReference>
<reference evidence="2 3" key="1">
    <citation type="submission" date="2020-01" db="EMBL/GenBank/DDBJ databases">
        <title>Genome sequence of Desulfovibrio aerotolerans DSM 16695(T).</title>
        <authorList>
            <person name="Karnachuk O."/>
            <person name="Avakyan M."/>
            <person name="Mardanov A."/>
            <person name="Kadnikov V."/>
            <person name="Ravin N."/>
        </authorList>
    </citation>
    <scope>NUCLEOTIDE SEQUENCE [LARGE SCALE GENOMIC DNA]</scope>
    <source>
        <strain evidence="2 3">DSM 16695</strain>
    </source>
</reference>
<feature type="region of interest" description="Disordered" evidence="1">
    <location>
        <begin position="1"/>
        <end position="51"/>
    </location>
</feature>
<dbReference type="RefSeq" id="WP_156180977.1">
    <property type="nucleotide sequence ID" value="NZ_WVUD01000015.1"/>
</dbReference>
<evidence type="ECO:0000313" key="3">
    <source>
        <dbReference type="Proteomes" id="UP000482487"/>
    </source>
</evidence>
<dbReference type="OrthoDB" id="5460171at2"/>
<evidence type="ECO:0000256" key="1">
    <source>
        <dbReference type="SAM" id="MobiDB-lite"/>
    </source>
</evidence>
<dbReference type="AlphaFoldDB" id="A0A7C9MFG5"/>
<dbReference type="EMBL" id="WVUD01000015">
    <property type="protein sequence ID" value="MYL83470.1"/>
    <property type="molecule type" value="Genomic_DNA"/>
</dbReference>
<comment type="caution">
    <text evidence="2">The sequence shown here is derived from an EMBL/GenBank/DDBJ whole genome shotgun (WGS) entry which is preliminary data.</text>
</comment>
<sequence>MVENPFGPVFIPGAPDLGPDPEREEMHDSFERMSPADQEQFVQEMNDASDE</sequence>
<accession>A0A7C9MFG5</accession>
<proteinExistence type="predicted"/>
<name>A0A7C9MFG5_9BACT</name>
<evidence type="ECO:0000313" key="2">
    <source>
        <dbReference type="EMBL" id="MYL83470.1"/>
    </source>
</evidence>
<protein>
    <submittedName>
        <fullName evidence="2">Uncharacterized protein</fullName>
    </submittedName>
</protein>
<organism evidence="2 3">
    <name type="scientific">Solidesulfovibrio aerotolerans</name>
    <dbReference type="NCBI Taxonomy" id="295255"/>
    <lineage>
        <taxon>Bacteria</taxon>
        <taxon>Pseudomonadati</taxon>
        <taxon>Thermodesulfobacteriota</taxon>
        <taxon>Desulfovibrionia</taxon>
        <taxon>Desulfovibrionales</taxon>
        <taxon>Desulfovibrionaceae</taxon>
        <taxon>Solidesulfovibrio</taxon>
    </lineage>
</organism>